<comment type="caution">
    <text evidence="1">The sequence shown here is derived from an EMBL/GenBank/DDBJ whole genome shotgun (WGS) entry which is preliminary data.</text>
</comment>
<evidence type="ECO:0000313" key="2">
    <source>
        <dbReference type="Proteomes" id="UP000257039"/>
    </source>
</evidence>
<evidence type="ECO:0000313" key="1">
    <source>
        <dbReference type="EMBL" id="RDH41440.1"/>
    </source>
</evidence>
<accession>A0A4P9VGP2</accession>
<organism evidence="1 2">
    <name type="scientific">Zooshikella ganghwensis</name>
    <dbReference type="NCBI Taxonomy" id="202772"/>
    <lineage>
        <taxon>Bacteria</taxon>
        <taxon>Pseudomonadati</taxon>
        <taxon>Pseudomonadota</taxon>
        <taxon>Gammaproteobacteria</taxon>
        <taxon>Oceanospirillales</taxon>
        <taxon>Zooshikellaceae</taxon>
        <taxon>Zooshikella</taxon>
    </lineage>
</organism>
<dbReference type="EMBL" id="NDXW01000009">
    <property type="protein sequence ID" value="RDH41440.1"/>
    <property type="molecule type" value="Genomic_DNA"/>
</dbReference>
<sequence>MEKEELNTLIENADMHIRKWCEENEIKITNIMGVGVFESWNNQYASFIFFPTSNDLENNQNNGNTKKIEKEYLSYLSSNNYPHSIFPVVFIFDSHQNVEENYNGSYFSRLR</sequence>
<keyword evidence="2" id="KW-1185">Reference proteome</keyword>
<protein>
    <submittedName>
        <fullName evidence="1">Uncharacterized protein</fullName>
    </submittedName>
</protein>
<proteinExistence type="predicted"/>
<dbReference type="RefSeq" id="WP_094789892.1">
    <property type="nucleotide sequence ID" value="NZ_NDXW01000009.1"/>
</dbReference>
<name>A0A4P9VGP2_9GAMM</name>
<dbReference type="AlphaFoldDB" id="A0A4P9VGP2"/>
<reference evidence="1 2" key="1">
    <citation type="submission" date="2017-04" db="EMBL/GenBank/DDBJ databases">
        <title>Draft genome sequence of Zooshikella ganghwensis VG4 isolated from Red Sea sediments.</title>
        <authorList>
            <person name="Rehman Z."/>
            <person name="Alam I."/>
            <person name="Kamau A."/>
            <person name="Bajic V."/>
            <person name="Leiknes T."/>
        </authorList>
    </citation>
    <scope>NUCLEOTIDE SEQUENCE [LARGE SCALE GENOMIC DNA]</scope>
    <source>
        <strain evidence="1 2">VG4</strain>
    </source>
</reference>
<gene>
    <name evidence="1" type="ORF">B9G39_28705</name>
</gene>
<dbReference type="Proteomes" id="UP000257039">
    <property type="component" value="Unassembled WGS sequence"/>
</dbReference>